<dbReference type="EMBL" id="APVG01000019">
    <property type="protein sequence ID" value="ENY72259.1"/>
    <property type="molecule type" value="Genomic_DNA"/>
</dbReference>
<evidence type="ECO:0000256" key="1">
    <source>
        <dbReference type="SAM" id="SignalP"/>
    </source>
</evidence>
<evidence type="ECO:0000313" key="3">
    <source>
        <dbReference type="Proteomes" id="UP000023775"/>
    </source>
</evidence>
<sequence length="166" mass="18263">MRSLLLSPLLLGLLTAPLAASPLVSVPDYLQQLPAQAYGELKRSFDDFYRATNFTPAITNSYFRDSELYDFVGVPLAVTPRSGFQLELFAQAYSLSNQSYLHLNQDQSLYGILRADLMGRQKDQLAAGIGVGIPLTASLSLRAIASTHELPGYGSARYAIGMEWHF</sequence>
<evidence type="ECO:0000313" key="2">
    <source>
        <dbReference type="EMBL" id="ENY72259.1"/>
    </source>
</evidence>
<dbReference type="eggNOG" id="ENOG5034BUS">
    <property type="taxonomic scope" value="Bacteria"/>
</dbReference>
<organism evidence="2 3">
    <name type="scientific">Aeromonas diversa CDC 2478-85</name>
    <dbReference type="NCBI Taxonomy" id="1268237"/>
    <lineage>
        <taxon>Bacteria</taxon>
        <taxon>Pseudomonadati</taxon>
        <taxon>Pseudomonadota</taxon>
        <taxon>Gammaproteobacteria</taxon>
        <taxon>Aeromonadales</taxon>
        <taxon>Aeromonadaceae</taxon>
        <taxon>Aeromonas</taxon>
    </lineage>
</organism>
<keyword evidence="3" id="KW-1185">Reference proteome</keyword>
<dbReference type="Proteomes" id="UP000023775">
    <property type="component" value="Unassembled WGS sequence"/>
</dbReference>
<reference evidence="2 3" key="1">
    <citation type="journal article" date="2013" name="Genome Announc.">
        <title>Draft Genome Sequence of the Aeromonas diversa Type Strain.</title>
        <authorList>
            <person name="Farfan M."/>
            <person name="Spataro N."/>
            <person name="Sanglas A."/>
            <person name="Albarral V."/>
            <person name="Loren J.G."/>
            <person name="Bosch E."/>
            <person name="Fuste M.C."/>
        </authorList>
    </citation>
    <scope>NUCLEOTIDE SEQUENCE [LARGE SCALE GENOMIC DNA]</scope>
    <source>
        <strain evidence="2 3">2478-85</strain>
    </source>
</reference>
<keyword evidence="1" id="KW-0732">Signal</keyword>
<comment type="caution">
    <text evidence="2">The sequence shown here is derived from an EMBL/GenBank/DDBJ whole genome shotgun (WGS) entry which is preliminary data.</text>
</comment>
<feature type="chain" id="PRO_5004153358" evidence="1">
    <location>
        <begin position="20"/>
        <end position="166"/>
    </location>
</feature>
<feature type="signal peptide" evidence="1">
    <location>
        <begin position="1"/>
        <end position="19"/>
    </location>
</feature>
<proteinExistence type="predicted"/>
<gene>
    <name evidence="2" type="ORF">G114_09122</name>
</gene>
<dbReference type="RefSeq" id="WP_005352075.1">
    <property type="nucleotide sequence ID" value="NZ_APVG01000019.1"/>
</dbReference>
<accession>N9U1M1</accession>
<dbReference type="OrthoDB" id="5591804at2"/>
<protein>
    <submittedName>
        <fullName evidence="2">Uncharacterized protein</fullName>
    </submittedName>
</protein>
<name>N9U1M1_9GAMM</name>
<dbReference type="AlphaFoldDB" id="N9U1M1"/>
<dbReference type="PATRIC" id="fig|1268237.3.peg.1797"/>